<dbReference type="InterPro" id="IPR011604">
    <property type="entry name" value="PDDEXK-like_dom_sf"/>
</dbReference>
<sequence>MLKIKEPFRKSSREEEVLDADKKPIPIFSASRYSGCDWAHYISLFPERVKEILDALSEIFDLGNEVHLEDNYLTEGARNILHKEEYFRIIHESEAWGVSGILDYDKFNFSGKYLEDMKSTQKGGLYFFLKEGVKMEDKRQMSIYAYMKFVFTGTKRYKGVIRKIDKVEPLNQLQLVTDLFEIEKIRNFLVNHPVRRCYFKEITEEELAEITANRLRKGVNKNTGEHWLCTNCSLADGTCPVRQQI</sequence>
<comment type="caution">
    <text evidence="1">The sequence shown here is derived from an EMBL/GenBank/DDBJ whole genome shotgun (WGS) entry which is preliminary data.</text>
</comment>
<evidence type="ECO:0000313" key="1">
    <source>
        <dbReference type="EMBL" id="KKL89888.1"/>
    </source>
</evidence>
<name>A0A0F9FUF0_9ZZZZ</name>
<evidence type="ECO:0008006" key="2">
    <source>
        <dbReference type="Google" id="ProtNLM"/>
    </source>
</evidence>
<reference evidence="1" key="1">
    <citation type="journal article" date="2015" name="Nature">
        <title>Complex archaea that bridge the gap between prokaryotes and eukaryotes.</title>
        <authorList>
            <person name="Spang A."/>
            <person name="Saw J.H."/>
            <person name="Jorgensen S.L."/>
            <person name="Zaremba-Niedzwiedzka K."/>
            <person name="Martijn J."/>
            <person name="Lind A.E."/>
            <person name="van Eijk R."/>
            <person name="Schleper C."/>
            <person name="Guy L."/>
            <person name="Ettema T.J."/>
        </authorList>
    </citation>
    <scope>NUCLEOTIDE SEQUENCE</scope>
</reference>
<proteinExistence type="predicted"/>
<accession>A0A0F9FUF0</accession>
<dbReference type="Gene3D" id="3.90.320.10">
    <property type="match status" value="1"/>
</dbReference>
<gene>
    <name evidence="1" type="ORF">LCGC14_1910220</name>
</gene>
<organism evidence="1">
    <name type="scientific">marine sediment metagenome</name>
    <dbReference type="NCBI Taxonomy" id="412755"/>
    <lineage>
        <taxon>unclassified sequences</taxon>
        <taxon>metagenomes</taxon>
        <taxon>ecological metagenomes</taxon>
    </lineage>
</organism>
<protein>
    <recommendedName>
        <fullName evidence="2">PD-(D/E)XK endonuclease-like domain-containing protein</fullName>
    </recommendedName>
</protein>
<dbReference type="AlphaFoldDB" id="A0A0F9FUF0"/>
<dbReference type="EMBL" id="LAZR01020162">
    <property type="protein sequence ID" value="KKL89888.1"/>
    <property type="molecule type" value="Genomic_DNA"/>
</dbReference>